<evidence type="ECO:0008006" key="9">
    <source>
        <dbReference type="Google" id="ProtNLM"/>
    </source>
</evidence>
<name>A0A291QVT3_9BACT</name>
<dbReference type="Proteomes" id="UP000220133">
    <property type="component" value="Chromosome"/>
</dbReference>
<dbReference type="Pfam" id="PF04542">
    <property type="entry name" value="Sigma70_r2"/>
    <property type="match status" value="1"/>
</dbReference>
<keyword evidence="3" id="KW-0731">Sigma factor</keyword>
<dbReference type="Gene3D" id="1.10.10.10">
    <property type="entry name" value="Winged helix-like DNA-binding domain superfamily/Winged helix DNA-binding domain"/>
    <property type="match status" value="1"/>
</dbReference>
<comment type="similarity">
    <text evidence="1">Belongs to the sigma-70 factor family. ECF subfamily.</text>
</comment>
<dbReference type="RefSeq" id="WP_098194418.1">
    <property type="nucleotide sequence ID" value="NZ_CP023777.1"/>
</dbReference>
<dbReference type="SUPFAM" id="SSF88946">
    <property type="entry name" value="Sigma2 domain of RNA polymerase sigma factors"/>
    <property type="match status" value="1"/>
</dbReference>
<dbReference type="GO" id="GO:0006352">
    <property type="term" value="P:DNA-templated transcription initiation"/>
    <property type="evidence" value="ECO:0007669"/>
    <property type="project" value="InterPro"/>
</dbReference>
<gene>
    <name evidence="7" type="ORF">COR50_13170</name>
</gene>
<dbReference type="PANTHER" id="PTHR43133">
    <property type="entry name" value="RNA POLYMERASE ECF-TYPE SIGMA FACTO"/>
    <property type="match status" value="1"/>
</dbReference>
<evidence type="ECO:0000256" key="3">
    <source>
        <dbReference type="ARBA" id="ARBA00023082"/>
    </source>
</evidence>
<dbReference type="KEGG" id="cbae:COR50_13170"/>
<dbReference type="AlphaFoldDB" id="A0A291QVT3"/>
<proteinExistence type="inferred from homology"/>
<evidence type="ECO:0000259" key="5">
    <source>
        <dbReference type="Pfam" id="PF04542"/>
    </source>
</evidence>
<dbReference type="OrthoDB" id="656273at2"/>
<dbReference type="NCBIfam" id="TIGR02937">
    <property type="entry name" value="sigma70-ECF"/>
    <property type="match status" value="1"/>
</dbReference>
<dbReference type="InterPro" id="IPR039425">
    <property type="entry name" value="RNA_pol_sigma-70-like"/>
</dbReference>
<sequence>MHHHQRNKELLKAAIKDDEQAIHRLFSMYYAPLGYYANSLIHQKDEAEDIAVEAFMKFLQRKQQFESIPAVKSFLFTTVRNASIDFLRKTKRHQSAHAELLHIQGPEQLEEHLGTTALVLQAVYEEIENLPTQSRLVFKSFFFDGKATATIADELGLSPQTVLNHKTRAIKHLQNYLKKKGYIDILLWGIIPIHTYLLHQHPNSLH</sequence>
<dbReference type="InterPro" id="IPR014284">
    <property type="entry name" value="RNA_pol_sigma-70_dom"/>
</dbReference>
<dbReference type="EMBL" id="CP023777">
    <property type="protein sequence ID" value="ATL48041.1"/>
    <property type="molecule type" value="Genomic_DNA"/>
</dbReference>
<dbReference type="GO" id="GO:0003677">
    <property type="term" value="F:DNA binding"/>
    <property type="evidence" value="ECO:0007669"/>
    <property type="project" value="InterPro"/>
</dbReference>
<dbReference type="InterPro" id="IPR013249">
    <property type="entry name" value="RNA_pol_sigma70_r4_t2"/>
</dbReference>
<feature type="domain" description="RNA polymerase sigma factor 70 region 4 type 2" evidence="6">
    <location>
        <begin position="121"/>
        <end position="173"/>
    </location>
</feature>
<dbReference type="InterPro" id="IPR036388">
    <property type="entry name" value="WH-like_DNA-bd_sf"/>
</dbReference>
<dbReference type="PANTHER" id="PTHR43133:SF46">
    <property type="entry name" value="RNA POLYMERASE SIGMA-70 FACTOR ECF SUBFAMILY"/>
    <property type="match status" value="1"/>
</dbReference>
<organism evidence="7 8">
    <name type="scientific">Chitinophaga caeni</name>
    <dbReference type="NCBI Taxonomy" id="2029983"/>
    <lineage>
        <taxon>Bacteria</taxon>
        <taxon>Pseudomonadati</taxon>
        <taxon>Bacteroidota</taxon>
        <taxon>Chitinophagia</taxon>
        <taxon>Chitinophagales</taxon>
        <taxon>Chitinophagaceae</taxon>
        <taxon>Chitinophaga</taxon>
    </lineage>
</organism>
<evidence type="ECO:0000313" key="7">
    <source>
        <dbReference type="EMBL" id="ATL48041.1"/>
    </source>
</evidence>
<dbReference type="InterPro" id="IPR013325">
    <property type="entry name" value="RNA_pol_sigma_r2"/>
</dbReference>
<evidence type="ECO:0000256" key="2">
    <source>
        <dbReference type="ARBA" id="ARBA00023015"/>
    </source>
</evidence>
<dbReference type="InterPro" id="IPR007627">
    <property type="entry name" value="RNA_pol_sigma70_r2"/>
</dbReference>
<feature type="domain" description="RNA polymerase sigma-70 region 2" evidence="5">
    <location>
        <begin position="25"/>
        <end position="92"/>
    </location>
</feature>
<evidence type="ECO:0000256" key="1">
    <source>
        <dbReference type="ARBA" id="ARBA00010641"/>
    </source>
</evidence>
<dbReference type="Gene3D" id="1.10.1740.10">
    <property type="match status" value="1"/>
</dbReference>
<evidence type="ECO:0000313" key="8">
    <source>
        <dbReference type="Proteomes" id="UP000220133"/>
    </source>
</evidence>
<evidence type="ECO:0000256" key="4">
    <source>
        <dbReference type="ARBA" id="ARBA00023163"/>
    </source>
</evidence>
<keyword evidence="2" id="KW-0805">Transcription regulation</keyword>
<reference evidence="7 8" key="1">
    <citation type="submission" date="2017-10" db="EMBL/GenBank/DDBJ databases">
        <title>Paenichitinophaga pekingensis gen. nov., sp. nov., isolated from activated sludge.</title>
        <authorList>
            <person name="Jin D."/>
            <person name="Kong X."/>
            <person name="Deng Y."/>
            <person name="Bai Z."/>
        </authorList>
    </citation>
    <scope>NUCLEOTIDE SEQUENCE [LARGE SCALE GENOMIC DNA]</scope>
    <source>
        <strain evidence="7 8">13</strain>
    </source>
</reference>
<dbReference type="SUPFAM" id="SSF88659">
    <property type="entry name" value="Sigma3 and sigma4 domains of RNA polymerase sigma factors"/>
    <property type="match status" value="1"/>
</dbReference>
<keyword evidence="8" id="KW-1185">Reference proteome</keyword>
<dbReference type="GO" id="GO:0016987">
    <property type="term" value="F:sigma factor activity"/>
    <property type="evidence" value="ECO:0007669"/>
    <property type="project" value="UniProtKB-KW"/>
</dbReference>
<dbReference type="Pfam" id="PF08281">
    <property type="entry name" value="Sigma70_r4_2"/>
    <property type="match status" value="1"/>
</dbReference>
<protein>
    <recommendedName>
        <fullName evidence="9">RNA polymerase sigma-70 factor</fullName>
    </recommendedName>
</protein>
<keyword evidence="4" id="KW-0804">Transcription</keyword>
<evidence type="ECO:0000259" key="6">
    <source>
        <dbReference type="Pfam" id="PF08281"/>
    </source>
</evidence>
<dbReference type="InterPro" id="IPR013324">
    <property type="entry name" value="RNA_pol_sigma_r3/r4-like"/>
</dbReference>
<accession>A0A291QVT3</accession>